<feature type="compositionally biased region" description="Low complexity" evidence="5">
    <location>
        <begin position="126"/>
        <end position="136"/>
    </location>
</feature>
<proteinExistence type="inferred from homology"/>
<protein>
    <recommendedName>
        <fullName evidence="6">Cytochrome b5 heme-binding domain-containing protein</fullName>
    </recommendedName>
</protein>
<dbReference type="SMART" id="SM01117">
    <property type="entry name" value="Cyt-b5"/>
    <property type="match status" value="1"/>
</dbReference>
<feature type="domain" description="Cytochrome b5 heme-binding" evidence="6">
    <location>
        <begin position="147"/>
        <end position="222"/>
    </location>
</feature>
<dbReference type="SUPFAM" id="SSF55856">
    <property type="entry name" value="Cytochrome b5-like heme/steroid binding domain"/>
    <property type="match status" value="1"/>
</dbReference>
<dbReference type="GO" id="GO:0005737">
    <property type="term" value="C:cytoplasm"/>
    <property type="evidence" value="ECO:0007669"/>
    <property type="project" value="TreeGrafter"/>
</dbReference>
<dbReference type="InterPro" id="IPR051872">
    <property type="entry name" value="Cytochrome_b5/Flavoprotein_Rdt"/>
</dbReference>
<evidence type="ECO:0000259" key="6">
    <source>
        <dbReference type="PROSITE" id="PS50255"/>
    </source>
</evidence>
<comment type="similarity">
    <text evidence="4">Belongs to the cytochrome b5 family.</text>
</comment>
<dbReference type="InterPro" id="IPR018506">
    <property type="entry name" value="Cyt_B5_heme-BS"/>
</dbReference>
<evidence type="ECO:0000313" key="8">
    <source>
        <dbReference type="Proteomes" id="UP001162131"/>
    </source>
</evidence>
<dbReference type="AlphaFoldDB" id="A0AAU9IRX1"/>
<dbReference type="GO" id="GO:0004128">
    <property type="term" value="F:cytochrome-b5 reductase activity, acting on NAD(P)H"/>
    <property type="evidence" value="ECO:0007669"/>
    <property type="project" value="TreeGrafter"/>
</dbReference>
<dbReference type="PROSITE" id="PS50255">
    <property type="entry name" value="CYTOCHROME_B5_2"/>
    <property type="match status" value="1"/>
</dbReference>
<evidence type="ECO:0000313" key="7">
    <source>
        <dbReference type="EMBL" id="CAG9315852.1"/>
    </source>
</evidence>
<keyword evidence="2 4" id="KW-0479">Metal-binding</keyword>
<dbReference type="InterPro" id="IPR001199">
    <property type="entry name" value="Cyt_B5-like_heme/steroid-bd"/>
</dbReference>
<dbReference type="GO" id="GO:0020037">
    <property type="term" value="F:heme binding"/>
    <property type="evidence" value="ECO:0007669"/>
    <property type="project" value="UniProtKB-UniRule"/>
</dbReference>
<gene>
    <name evidence="7" type="ORF">BSTOLATCC_MIC14596</name>
</gene>
<evidence type="ECO:0000256" key="3">
    <source>
        <dbReference type="ARBA" id="ARBA00023004"/>
    </source>
</evidence>
<keyword evidence="1 4" id="KW-0349">Heme</keyword>
<dbReference type="Pfam" id="PF00173">
    <property type="entry name" value="Cyt-b5"/>
    <property type="match status" value="1"/>
</dbReference>
<evidence type="ECO:0000256" key="1">
    <source>
        <dbReference type="ARBA" id="ARBA00022617"/>
    </source>
</evidence>
<reference evidence="7" key="1">
    <citation type="submission" date="2021-09" db="EMBL/GenBank/DDBJ databases">
        <authorList>
            <consortium name="AG Swart"/>
            <person name="Singh M."/>
            <person name="Singh A."/>
            <person name="Seah K."/>
            <person name="Emmerich C."/>
        </authorList>
    </citation>
    <scope>NUCLEOTIDE SEQUENCE</scope>
    <source>
        <strain evidence="7">ATCC30299</strain>
    </source>
</reference>
<evidence type="ECO:0000256" key="5">
    <source>
        <dbReference type="SAM" id="MobiDB-lite"/>
    </source>
</evidence>
<dbReference type="PROSITE" id="PS00191">
    <property type="entry name" value="CYTOCHROME_B5_1"/>
    <property type="match status" value="1"/>
</dbReference>
<organism evidence="7 8">
    <name type="scientific">Blepharisma stoltei</name>
    <dbReference type="NCBI Taxonomy" id="1481888"/>
    <lineage>
        <taxon>Eukaryota</taxon>
        <taxon>Sar</taxon>
        <taxon>Alveolata</taxon>
        <taxon>Ciliophora</taxon>
        <taxon>Postciliodesmatophora</taxon>
        <taxon>Heterotrichea</taxon>
        <taxon>Heterotrichida</taxon>
        <taxon>Blepharismidae</taxon>
        <taxon>Blepharisma</taxon>
    </lineage>
</organism>
<comment type="caution">
    <text evidence="7">The sequence shown here is derived from an EMBL/GenBank/DDBJ whole genome shotgun (WGS) entry which is preliminary data.</text>
</comment>
<dbReference type="Proteomes" id="UP001162131">
    <property type="component" value="Unassembled WGS sequence"/>
</dbReference>
<keyword evidence="3 4" id="KW-0408">Iron</keyword>
<evidence type="ECO:0000256" key="4">
    <source>
        <dbReference type="RuleBase" id="RU362121"/>
    </source>
</evidence>
<keyword evidence="8" id="KW-1185">Reference proteome</keyword>
<sequence>MEGGERSVQFIYGRSAVTLKWDSSQISEDMAMDTIDNLGKRFLSHFQGSILHFKDQEGNITSIAGIVMNLVSPIFVVVDDAAKHQYDFDKIKAMKDRKFVKHECYRVREDGACVTDQDILRRSTDSDLASSASSPSIVAEQQSEKEPKTVGRNEVAKHNKKQDCWTILNGKVYNITSFISSHPGGDIIMQCAGTDGTQLFNRYHGYLNPDDHVGRSLVGNLSQK</sequence>
<dbReference type="InterPro" id="IPR036400">
    <property type="entry name" value="Cyt_B5-like_heme/steroid_sf"/>
</dbReference>
<dbReference type="PANTHER" id="PTHR46237">
    <property type="entry name" value="CYTOCHROME B5 REDUCTASE 4 FAMILY MEMBER"/>
    <property type="match status" value="1"/>
</dbReference>
<dbReference type="GO" id="GO:0046872">
    <property type="term" value="F:metal ion binding"/>
    <property type="evidence" value="ECO:0007669"/>
    <property type="project" value="UniProtKB-UniRule"/>
</dbReference>
<feature type="region of interest" description="Disordered" evidence="5">
    <location>
        <begin position="124"/>
        <end position="155"/>
    </location>
</feature>
<dbReference type="Gene3D" id="3.10.120.10">
    <property type="entry name" value="Cytochrome b5-like heme/steroid binding domain"/>
    <property type="match status" value="1"/>
</dbReference>
<evidence type="ECO:0000256" key="2">
    <source>
        <dbReference type="ARBA" id="ARBA00022723"/>
    </source>
</evidence>
<accession>A0AAU9IRX1</accession>
<feature type="compositionally biased region" description="Basic and acidic residues" evidence="5">
    <location>
        <begin position="142"/>
        <end position="155"/>
    </location>
</feature>
<name>A0AAU9IRX1_9CILI</name>
<dbReference type="PANTHER" id="PTHR46237:SF1">
    <property type="entry name" value="CYTOCHROME B5 REDUCTASE 4"/>
    <property type="match status" value="1"/>
</dbReference>
<dbReference type="EMBL" id="CAJZBQ010000014">
    <property type="protein sequence ID" value="CAG9315852.1"/>
    <property type="molecule type" value="Genomic_DNA"/>
</dbReference>